<comment type="caution">
    <text evidence="1">The sequence shown here is derived from an EMBL/GenBank/DDBJ whole genome shotgun (WGS) entry which is preliminary data.</text>
</comment>
<evidence type="ECO:0000313" key="2">
    <source>
        <dbReference type="Proteomes" id="UP000247417"/>
    </source>
</evidence>
<accession>A0A318QPC2</accession>
<dbReference type="AlphaFoldDB" id="A0A318QPC2"/>
<name>A0A318QPC2_9PROT</name>
<reference evidence="1 2" key="1">
    <citation type="submission" date="2017-07" db="EMBL/GenBank/DDBJ databases">
        <title>A draft genome sequence of Komagataeibacter oboediens LMG 18849.</title>
        <authorList>
            <person name="Skraban J."/>
            <person name="Cleenwerck I."/>
            <person name="Vandamme P."/>
            <person name="Trcek J."/>
        </authorList>
    </citation>
    <scope>NUCLEOTIDE SEQUENCE [LARGE SCALE GENOMIC DNA]</scope>
    <source>
        <strain evidence="1 2">LMG 18849</strain>
    </source>
</reference>
<dbReference type="EMBL" id="NKTX01000072">
    <property type="protein sequence ID" value="PYD79378.1"/>
    <property type="molecule type" value="Genomic_DNA"/>
</dbReference>
<gene>
    <name evidence="1" type="ORF">CFR80_15150</name>
</gene>
<proteinExistence type="predicted"/>
<sequence>MDRIPPCVFPTFPHNGEAKPLFHFVNRGAWADLLATAPNGDFQPLSCKMVCRRVGAATSFLDRQHNPVSFIYKVKSPDTHQTLPPLV</sequence>
<protein>
    <submittedName>
        <fullName evidence="1">Uncharacterized protein</fullName>
    </submittedName>
</protein>
<evidence type="ECO:0000313" key="1">
    <source>
        <dbReference type="EMBL" id="PYD79378.1"/>
    </source>
</evidence>
<organism evidence="1 2">
    <name type="scientific">Komagataeibacter oboediens</name>
    <dbReference type="NCBI Taxonomy" id="65958"/>
    <lineage>
        <taxon>Bacteria</taxon>
        <taxon>Pseudomonadati</taxon>
        <taxon>Pseudomonadota</taxon>
        <taxon>Alphaproteobacteria</taxon>
        <taxon>Acetobacterales</taxon>
        <taxon>Acetobacteraceae</taxon>
        <taxon>Komagataeibacter</taxon>
    </lineage>
</organism>
<dbReference type="Proteomes" id="UP000247417">
    <property type="component" value="Unassembled WGS sequence"/>
</dbReference>